<evidence type="ECO:0000313" key="2">
    <source>
        <dbReference type="Proteomes" id="UP000012313"/>
    </source>
</evidence>
<gene>
    <name evidence="1" type="ORF">LEP1GSC060_1335</name>
</gene>
<dbReference type="EMBL" id="AOHC02000025">
    <property type="protein sequence ID" value="EMY78185.1"/>
    <property type="molecule type" value="Genomic_DNA"/>
</dbReference>
<proteinExistence type="predicted"/>
<sequence>MGVGSRDRTNSFRIFEYSNFPERRDRRYIEVVVRKDGWLTYGF</sequence>
<dbReference type="Proteomes" id="UP000012313">
    <property type="component" value="Unassembled WGS sequence"/>
</dbReference>
<protein>
    <submittedName>
        <fullName evidence="1">Uncharacterized protein</fullName>
    </submittedName>
</protein>
<name>N1WGT5_9LEPT</name>
<accession>N1WGT5</accession>
<organism evidence="1 2">
    <name type="scientific">Leptospira weilii serovar Ranarum str. ICFT</name>
    <dbReference type="NCBI Taxonomy" id="1218598"/>
    <lineage>
        <taxon>Bacteria</taxon>
        <taxon>Pseudomonadati</taxon>
        <taxon>Spirochaetota</taxon>
        <taxon>Spirochaetia</taxon>
        <taxon>Leptospirales</taxon>
        <taxon>Leptospiraceae</taxon>
        <taxon>Leptospira</taxon>
    </lineage>
</organism>
<evidence type="ECO:0000313" key="1">
    <source>
        <dbReference type="EMBL" id="EMY78185.1"/>
    </source>
</evidence>
<dbReference type="AlphaFoldDB" id="N1WGT5"/>
<reference evidence="1" key="1">
    <citation type="submission" date="2013-03" db="EMBL/GenBank/DDBJ databases">
        <authorList>
            <person name="Harkins D.M."/>
            <person name="Durkin A.S."/>
            <person name="Brinkac L.M."/>
            <person name="Haft D.H."/>
            <person name="Selengut J.D."/>
            <person name="Sanka R."/>
            <person name="DePew J."/>
            <person name="Purushe J."/>
            <person name="Hartskeerl R.A."/>
            <person name="Ahmed A."/>
            <person name="van der Linden H."/>
            <person name="Goris M.G.A."/>
            <person name="Vinetz J.M."/>
            <person name="Sutton G.G."/>
            <person name="Nierman W.C."/>
            <person name="Fouts D.E."/>
        </authorList>
    </citation>
    <scope>NUCLEOTIDE SEQUENCE [LARGE SCALE GENOMIC DNA]</scope>
    <source>
        <strain evidence="1">ICFT</strain>
    </source>
</reference>
<comment type="caution">
    <text evidence="1">The sequence shown here is derived from an EMBL/GenBank/DDBJ whole genome shotgun (WGS) entry which is preliminary data.</text>
</comment>
<dbReference type="STRING" id="1218598.LEP1GSC060_1335"/>
<keyword evidence="2" id="KW-1185">Reference proteome</keyword>